<comment type="caution">
    <text evidence="2">The sequence shown here is derived from an EMBL/GenBank/DDBJ whole genome shotgun (WGS) entry which is preliminary data.</text>
</comment>
<feature type="region of interest" description="Disordered" evidence="1">
    <location>
        <begin position="16"/>
        <end position="68"/>
    </location>
</feature>
<evidence type="ECO:0000313" key="2">
    <source>
        <dbReference type="EMBL" id="KAL2726959.1"/>
    </source>
</evidence>
<evidence type="ECO:0000313" key="3">
    <source>
        <dbReference type="Proteomes" id="UP001607302"/>
    </source>
</evidence>
<keyword evidence="2" id="KW-0371">Homeobox</keyword>
<organism evidence="2 3">
    <name type="scientific">Vespula squamosa</name>
    <name type="common">Southern yellow jacket</name>
    <name type="synonym">Wasp</name>
    <dbReference type="NCBI Taxonomy" id="30214"/>
    <lineage>
        <taxon>Eukaryota</taxon>
        <taxon>Metazoa</taxon>
        <taxon>Ecdysozoa</taxon>
        <taxon>Arthropoda</taxon>
        <taxon>Hexapoda</taxon>
        <taxon>Insecta</taxon>
        <taxon>Pterygota</taxon>
        <taxon>Neoptera</taxon>
        <taxon>Endopterygota</taxon>
        <taxon>Hymenoptera</taxon>
        <taxon>Apocrita</taxon>
        <taxon>Aculeata</taxon>
        <taxon>Vespoidea</taxon>
        <taxon>Vespidae</taxon>
        <taxon>Vespinae</taxon>
        <taxon>Vespula</taxon>
    </lineage>
</organism>
<dbReference type="AlphaFoldDB" id="A0ABD2B2K3"/>
<protein>
    <submittedName>
        <fullName evidence="2">Homeobox protein extradenticle isoform X1</fullName>
    </submittedName>
</protein>
<gene>
    <name evidence="2" type="ORF">V1478_007237</name>
</gene>
<sequence>MATLCAWDKDRGLKSIEKSQKMTQGKALAGGPGATGWMQQREAVPEFPPLHDSADSDSDRENEKRPRV</sequence>
<reference evidence="2 3" key="1">
    <citation type="journal article" date="2024" name="Ann. Entomol. Soc. Am.">
        <title>Genomic analyses of the southern and eastern yellowjacket wasps (Hymenoptera: Vespidae) reveal evolutionary signatures of social life.</title>
        <authorList>
            <person name="Catto M.A."/>
            <person name="Caine P.B."/>
            <person name="Orr S.E."/>
            <person name="Hunt B.G."/>
            <person name="Goodisman M.A.D."/>
        </authorList>
    </citation>
    <scope>NUCLEOTIDE SEQUENCE [LARGE SCALE GENOMIC DNA]</scope>
    <source>
        <strain evidence="2">233</strain>
        <tissue evidence="2">Head and thorax</tissue>
    </source>
</reference>
<keyword evidence="2" id="KW-0238">DNA-binding</keyword>
<keyword evidence="3" id="KW-1185">Reference proteome</keyword>
<proteinExistence type="predicted"/>
<dbReference type="EMBL" id="JAUDFV010000133">
    <property type="protein sequence ID" value="KAL2726959.1"/>
    <property type="molecule type" value="Genomic_DNA"/>
</dbReference>
<accession>A0ABD2B2K3</accession>
<evidence type="ECO:0000256" key="1">
    <source>
        <dbReference type="SAM" id="MobiDB-lite"/>
    </source>
</evidence>
<name>A0ABD2B2K3_VESSQ</name>
<dbReference type="GO" id="GO:0003677">
    <property type="term" value="F:DNA binding"/>
    <property type="evidence" value="ECO:0007669"/>
    <property type="project" value="UniProtKB-KW"/>
</dbReference>
<dbReference type="Proteomes" id="UP001607302">
    <property type="component" value="Unassembled WGS sequence"/>
</dbReference>
<feature type="compositionally biased region" description="Basic and acidic residues" evidence="1">
    <location>
        <begin position="52"/>
        <end position="68"/>
    </location>
</feature>